<protein>
    <submittedName>
        <fullName evidence="1">Uncharacterized protein</fullName>
    </submittedName>
</protein>
<evidence type="ECO:0000313" key="1">
    <source>
        <dbReference type="EMBL" id="VFU17787.1"/>
    </source>
</evidence>
<sequence>MVMIHDLFLRRYPQQIYWADRPSPEINNLFVQVAHIIFGDLVEPLRLDADLFKRAHDALAREMGRGRLYDAPSWDAVCGEFLTEAYDLWKDRHGTADIFLKMRLSLVELLFRSAEERARELSPTEPDAVRAVARAVDELNSRLRQARMDLHYHNGLLQFARDELTETRTAEPCWAVLREAKWSNVDRELKDAIEHADSQRLDAAFHAAKALESTIKIISDDKGWSTGRERGAANYIDNLVSQQNGRFLEPWEGDMLRAFFVHVRNPHGHGAGSQPPPALTSHQTAWAIETAMAWIKNLVRRS</sequence>
<proteinExistence type="predicted"/>
<gene>
    <name evidence="1" type="ORF">MTUNDRAET4_0270</name>
</gene>
<dbReference type="KEGG" id="mtun:MTUNDRAET4_0270.2"/>
<keyword evidence="1" id="KW-0614">Plasmid</keyword>
<name>A0A4V6ING2_METTU</name>
<geneLocation type="plasmid" evidence="1 2">
    <name>3</name>
</geneLocation>
<dbReference type="EMBL" id="LR536452">
    <property type="protein sequence ID" value="VFU17787.1"/>
    <property type="molecule type" value="Genomic_DNA"/>
</dbReference>
<evidence type="ECO:0000313" key="2">
    <source>
        <dbReference type="Proteomes" id="UP000294360"/>
    </source>
</evidence>
<reference evidence="1 2" key="1">
    <citation type="submission" date="2019-03" db="EMBL/GenBank/DDBJ databases">
        <authorList>
            <person name="Kox A.R. M."/>
        </authorList>
    </citation>
    <scope>NUCLEOTIDE SEQUENCE [LARGE SCALE GENOMIC DNA]</scope>
    <source>
        <strain evidence="1">MTUNDRAET4 annotated genome</strain>
        <plasmid evidence="2">3</plasmid>
    </source>
</reference>
<dbReference type="Proteomes" id="UP000294360">
    <property type="component" value="Plasmid 3"/>
</dbReference>
<accession>A0A4V6ING2</accession>
<dbReference type="AlphaFoldDB" id="A0A4V6ING2"/>
<organism evidence="1 2">
    <name type="scientific">Methylocella tundrae</name>
    <dbReference type="NCBI Taxonomy" id="227605"/>
    <lineage>
        <taxon>Bacteria</taxon>
        <taxon>Pseudomonadati</taxon>
        <taxon>Pseudomonadota</taxon>
        <taxon>Alphaproteobacteria</taxon>
        <taxon>Hyphomicrobiales</taxon>
        <taxon>Beijerinckiaceae</taxon>
        <taxon>Methylocella</taxon>
    </lineage>
</organism>